<proteinExistence type="predicted"/>
<evidence type="ECO:0000313" key="3">
    <source>
        <dbReference type="Proteomes" id="UP001165367"/>
    </source>
</evidence>
<keyword evidence="3" id="KW-1185">Reference proteome</keyword>
<protein>
    <submittedName>
        <fullName evidence="2">Uncharacterized protein</fullName>
    </submittedName>
</protein>
<feature type="chain" id="PRO_5046586282" evidence="1">
    <location>
        <begin position="23"/>
        <end position="269"/>
    </location>
</feature>
<evidence type="ECO:0000313" key="2">
    <source>
        <dbReference type="EMBL" id="MCG2615975.1"/>
    </source>
</evidence>
<keyword evidence="1" id="KW-0732">Signal</keyword>
<comment type="caution">
    <text evidence="2">The sequence shown here is derived from an EMBL/GenBank/DDBJ whole genome shotgun (WGS) entry which is preliminary data.</text>
</comment>
<accession>A0ABS9KUJ6</accession>
<sequence length="269" mass="29004">MKQAILSLFLVITSLLTSRLMAQNSKYLAIDQLNIPIDAATITDSSNGGRLIYLASFEISMRSNESVSALKMLYAAIAENRQLSLSIKTLDAMGKGLEERFYQNAGIQEIVLPLMDAVDKNLVKVQVKIRATSVSVKENSGSVNLAGIGRGAAVVNSNFRLAIGSLPTKRVSKISAIRIASGQPSSFSIELAESDSKDWQNWLTGSSSKREGGSIEWLAANFKDVAFQISLNDIEITSTSSQYISTTEVRQITKLNIGLRAKAVPGGGK</sequence>
<reference evidence="2" key="1">
    <citation type="submission" date="2022-01" db="EMBL/GenBank/DDBJ databases">
        <authorList>
            <person name="Jo J.-H."/>
            <person name="Im W.-T."/>
        </authorList>
    </citation>
    <scope>NUCLEOTIDE SEQUENCE</scope>
    <source>
        <strain evidence="2">NA20</strain>
    </source>
</reference>
<gene>
    <name evidence="2" type="ORF">LZZ85_16885</name>
</gene>
<feature type="signal peptide" evidence="1">
    <location>
        <begin position="1"/>
        <end position="22"/>
    </location>
</feature>
<organism evidence="2 3">
    <name type="scientific">Terrimonas ginsenosidimutans</name>
    <dbReference type="NCBI Taxonomy" id="2908004"/>
    <lineage>
        <taxon>Bacteria</taxon>
        <taxon>Pseudomonadati</taxon>
        <taxon>Bacteroidota</taxon>
        <taxon>Chitinophagia</taxon>
        <taxon>Chitinophagales</taxon>
        <taxon>Chitinophagaceae</taxon>
        <taxon>Terrimonas</taxon>
    </lineage>
</organism>
<name>A0ABS9KUJ6_9BACT</name>
<dbReference type="RefSeq" id="WP_237874513.1">
    <property type="nucleotide sequence ID" value="NZ_JAKLTR010000011.1"/>
</dbReference>
<dbReference type="Proteomes" id="UP001165367">
    <property type="component" value="Unassembled WGS sequence"/>
</dbReference>
<dbReference type="EMBL" id="JAKLTR010000011">
    <property type="protein sequence ID" value="MCG2615975.1"/>
    <property type="molecule type" value="Genomic_DNA"/>
</dbReference>
<evidence type="ECO:0000256" key="1">
    <source>
        <dbReference type="SAM" id="SignalP"/>
    </source>
</evidence>